<protein>
    <recommendedName>
        <fullName evidence="9">Heparin-sulfate lyase N-terminal domain-containing protein</fullName>
    </recommendedName>
</protein>
<evidence type="ECO:0000259" key="6">
    <source>
        <dbReference type="Pfam" id="PF16889"/>
    </source>
</evidence>
<feature type="domain" description="Heparin-sulfate lyase N-terminal" evidence="6">
    <location>
        <begin position="232"/>
        <end position="358"/>
    </location>
</feature>
<keyword evidence="4" id="KW-0456">Lyase</keyword>
<dbReference type="SUPFAM" id="SSF48230">
    <property type="entry name" value="Chondroitin AC/alginate lyase"/>
    <property type="match status" value="1"/>
</dbReference>
<dbReference type="RefSeq" id="WP_253479674.1">
    <property type="nucleotide sequence ID" value="NZ_JALJXV010000007.1"/>
</dbReference>
<evidence type="ECO:0000259" key="5">
    <source>
        <dbReference type="Pfam" id="PF07940"/>
    </source>
</evidence>
<evidence type="ECO:0000256" key="2">
    <source>
        <dbReference type="ARBA" id="ARBA00022729"/>
    </source>
</evidence>
<dbReference type="Gene3D" id="2.70.98.70">
    <property type="match status" value="1"/>
</dbReference>
<dbReference type="InterPro" id="IPR031680">
    <property type="entry name" value="Hepar_II_III_N"/>
</dbReference>
<dbReference type="InterPro" id="IPR008929">
    <property type="entry name" value="Chondroitin_lyas"/>
</dbReference>
<dbReference type="Pfam" id="PF16889">
    <property type="entry name" value="Hepar_II_III_N"/>
    <property type="match status" value="1"/>
</dbReference>
<dbReference type="GO" id="GO:0016829">
    <property type="term" value="F:lyase activity"/>
    <property type="evidence" value="ECO:0007669"/>
    <property type="project" value="UniProtKB-KW"/>
</dbReference>
<name>A0AAE3KCG9_9GAMM</name>
<sequence length="641" mass="71277">MRWNPAGLIPQAGLGSLLWYLQRLRMMSAGELGYRLRQRGTLRRLEASYRSRPKGNLLRESLPLFCSATERQLPAIPIHGARLRNLGPRLLAGHLDGAHPWRWRDETDVWHRAPDSGRIWPRGFFANLPYRPGNAYGDIRLLWEPARLQHLVDLALYADSMSRDLRGRAVTMIRDQLLSWERANPPLDGPHYISAMECGLRLIAVCHVLDILRPMLQADDPIRSCIAGIAESHATLIDQRLSLYSSRGNHTMAEAAALVYAGALFPEFSEAIDWRQTGLRLLAQEAEHQVLPDGGGAEQAMSYHQVNLDLLALVDALLRHRQMASEPRLAAATHRGDAFVRSMTLPDGRLPDIGDGDHGVALARSMCRHQAKARSRSCGIRTYPHAGYTVGRTDEPRSLQWILDHGPLGMPPANGHGHADALSLLLSVGETPLFIDSGTFLYGGDAQWRRYFRGTAAHNTVVVDGHDQARQTGAFLWSQPYTSCLLSRMQHSDGGGRLLAMHTGYKRLGVTHTRGMCWSPDGWLLVQDQLTGSGSHEIALHWHTPIAVEPFTPTGQRLAMPACKVVMEIQGGDMALHCGQLEPPLGWLSPEYGTRETVNTILVSHRGPLPHCFATLILLGEARPSRHQTEEFLQWMTETTG</sequence>
<accession>A0AAE3KCG9</accession>
<keyword evidence="3" id="KW-0574">Periplasm</keyword>
<evidence type="ECO:0000313" key="7">
    <source>
        <dbReference type="EMBL" id="MCP1675814.1"/>
    </source>
</evidence>
<feature type="domain" description="Heparinase II/III-like C-terminal" evidence="5">
    <location>
        <begin position="382"/>
        <end position="605"/>
    </location>
</feature>
<comment type="caution">
    <text evidence="7">The sequence shown here is derived from an EMBL/GenBank/DDBJ whole genome shotgun (WGS) entry which is preliminary data.</text>
</comment>
<dbReference type="Gene3D" id="1.50.10.100">
    <property type="entry name" value="Chondroitin AC/alginate lyase"/>
    <property type="match status" value="1"/>
</dbReference>
<proteinExistence type="predicted"/>
<dbReference type="Proteomes" id="UP001205843">
    <property type="component" value="Unassembled WGS sequence"/>
</dbReference>
<dbReference type="PANTHER" id="PTHR39210:SF1">
    <property type="entry name" value="HEPARIN-SULFATE LYASE"/>
    <property type="match status" value="1"/>
</dbReference>
<dbReference type="InterPro" id="IPR012480">
    <property type="entry name" value="Hepar_II_III_C"/>
</dbReference>
<evidence type="ECO:0000313" key="8">
    <source>
        <dbReference type="Proteomes" id="UP001205843"/>
    </source>
</evidence>
<dbReference type="GO" id="GO:0042597">
    <property type="term" value="C:periplasmic space"/>
    <property type="evidence" value="ECO:0007669"/>
    <property type="project" value="UniProtKB-SubCell"/>
</dbReference>
<keyword evidence="2" id="KW-0732">Signal</keyword>
<comment type="subcellular location">
    <subcellularLocation>
        <location evidence="1">Periplasm</location>
    </subcellularLocation>
</comment>
<evidence type="ECO:0000256" key="3">
    <source>
        <dbReference type="ARBA" id="ARBA00022764"/>
    </source>
</evidence>
<dbReference type="EMBL" id="JALJXV010000007">
    <property type="protein sequence ID" value="MCP1675814.1"/>
    <property type="molecule type" value="Genomic_DNA"/>
</dbReference>
<organism evidence="7 8">
    <name type="scientific">Natronocella acetinitrilica</name>
    <dbReference type="NCBI Taxonomy" id="414046"/>
    <lineage>
        <taxon>Bacteria</taxon>
        <taxon>Pseudomonadati</taxon>
        <taxon>Pseudomonadota</taxon>
        <taxon>Gammaproteobacteria</taxon>
        <taxon>Chromatiales</taxon>
        <taxon>Ectothiorhodospiraceae</taxon>
        <taxon>Natronocella</taxon>
    </lineage>
</organism>
<dbReference type="AlphaFoldDB" id="A0AAE3KCG9"/>
<gene>
    <name evidence="7" type="ORF">J2T57_002969</name>
</gene>
<dbReference type="PANTHER" id="PTHR39210">
    <property type="entry name" value="HEPARIN-SULFATE LYASE"/>
    <property type="match status" value="1"/>
</dbReference>
<evidence type="ECO:0000256" key="1">
    <source>
        <dbReference type="ARBA" id="ARBA00004418"/>
    </source>
</evidence>
<evidence type="ECO:0000256" key="4">
    <source>
        <dbReference type="ARBA" id="ARBA00023239"/>
    </source>
</evidence>
<evidence type="ECO:0008006" key="9">
    <source>
        <dbReference type="Google" id="ProtNLM"/>
    </source>
</evidence>
<keyword evidence="8" id="KW-1185">Reference proteome</keyword>
<reference evidence="7" key="1">
    <citation type="submission" date="2022-03" db="EMBL/GenBank/DDBJ databases">
        <title>Genomic Encyclopedia of Type Strains, Phase III (KMG-III): the genomes of soil and plant-associated and newly described type strains.</title>
        <authorList>
            <person name="Whitman W."/>
        </authorList>
    </citation>
    <scope>NUCLEOTIDE SEQUENCE</scope>
    <source>
        <strain evidence="7">ANL 6-2</strain>
    </source>
</reference>
<dbReference type="Pfam" id="PF07940">
    <property type="entry name" value="Hepar_II_III_C"/>
    <property type="match status" value="1"/>
</dbReference>